<accession>A0AAV0IKH4</accession>
<comment type="similarity">
    <text evidence="1">Belongs to the ARG7 family.</text>
</comment>
<dbReference type="PANTHER" id="PTHR31374">
    <property type="entry name" value="AUXIN-INDUCED PROTEIN-LIKE-RELATED"/>
    <property type="match status" value="1"/>
</dbReference>
<reference evidence="3" key="1">
    <citation type="submission" date="2022-08" db="EMBL/GenBank/DDBJ databases">
        <authorList>
            <person name="Gutierrez-Valencia J."/>
        </authorList>
    </citation>
    <scope>NUCLEOTIDE SEQUENCE</scope>
</reference>
<dbReference type="InterPro" id="IPR003676">
    <property type="entry name" value="SAUR_fam"/>
</dbReference>
<dbReference type="GO" id="GO:0009733">
    <property type="term" value="P:response to auxin"/>
    <property type="evidence" value="ECO:0007669"/>
    <property type="project" value="InterPro"/>
</dbReference>
<dbReference type="Pfam" id="PF02519">
    <property type="entry name" value="Auxin_inducible"/>
    <property type="match status" value="1"/>
</dbReference>
<feature type="region of interest" description="Disordered" evidence="2">
    <location>
        <begin position="103"/>
        <end position="142"/>
    </location>
</feature>
<gene>
    <name evidence="3" type="ORF">LITE_LOCUS9735</name>
</gene>
<dbReference type="Proteomes" id="UP001154282">
    <property type="component" value="Unassembled WGS sequence"/>
</dbReference>
<evidence type="ECO:0000256" key="1">
    <source>
        <dbReference type="ARBA" id="ARBA00006974"/>
    </source>
</evidence>
<dbReference type="EMBL" id="CAMGYJ010000004">
    <property type="protein sequence ID" value="CAI0397962.1"/>
    <property type="molecule type" value="Genomic_DNA"/>
</dbReference>
<protein>
    <submittedName>
        <fullName evidence="3">Uncharacterized protein</fullName>
    </submittedName>
</protein>
<evidence type="ECO:0000256" key="2">
    <source>
        <dbReference type="SAM" id="MobiDB-lite"/>
    </source>
</evidence>
<evidence type="ECO:0000313" key="3">
    <source>
        <dbReference type="EMBL" id="CAI0397962.1"/>
    </source>
</evidence>
<comment type="caution">
    <text evidence="3">The sequence shown here is derived from an EMBL/GenBank/DDBJ whole genome shotgun (WGS) entry which is preliminary data.</text>
</comment>
<name>A0AAV0IKH4_9ROSI</name>
<proteinExistence type="inferred from homology"/>
<dbReference type="PANTHER" id="PTHR31374:SF264">
    <property type="entry name" value="AUXIN-RESPONSIVE PROTEIN SAUR36-LIKE"/>
    <property type="match status" value="1"/>
</dbReference>
<keyword evidence="4" id="KW-1185">Reference proteome</keyword>
<sequence length="142" mass="15327">MAASRGIVKVARKLQKALGKKEALVASDVKEGHFVVLAVGGVEEEPPRRFVVPLTCLTHPTFLRLLEEAAEEYGLDGRGGGCGALTVPCRPEEMERILAEQYWEETTSSSSLSSSLARRGRNGGGRDSNWGSSSCKTMVQSF</sequence>
<dbReference type="AlphaFoldDB" id="A0AAV0IKH4"/>
<organism evidence="3 4">
    <name type="scientific">Linum tenue</name>
    <dbReference type="NCBI Taxonomy" id="586396"/>
    <lineage>
        <taxon>Eukaryota</taxon>
        <taxon>Viridiplantae</taxon>
        <taxon>Streptophyta</taxon>
        <taxon>Embryophyta</taxon>
        <taxon>Tracheophyta</taxon>
        <taxon>Spermatophyta</taxon>
        <taxon>Magnoliopsida</taxon>
        <taxon>eudicotyledons</taxon>
        <taxon>Gunneridae</taxon>
        <taxon>Pentapetalae</taxon>
        <taxon>rosids</taxon>
        <taxon>fabids</taxon>
        <taxon>Malpighiales</taxon>
        <taxon>Linaceae</taxon>
        <taxon>Linum</taxon>
    </lineage>
</organism>
<feature type="compositionally biased region" description="Low complexity" evidence="2">
    <location>
        <begin position="108"/>
        <end position="117"/>
    </location>
</feature>
<evidence type="ECO:0000313" key="4">
    <source>
        <dbReference type="Proteomes" id="UP001154282"/>
    </source>
</evidence>